<gene>
    <name evidence="6" type="ORF">HOP40_32190</name>
</gene>
<dbReference type="GO" id="GO:0016787">
    <property type="term" value="F:hydrolase activity"/>
    <property type="evidence" value="ECO:0007669"/>
    <property type="project" value="UniProtKB-KW"/>
</dbReference>
<evidence type="ECO:0000256" key="2">
    <source>
        <dbReference type="ARBA" id="ARBA00022801"/>
    </source>
</evidence>
<name>A0A6M6JTF8_9PSEU</name>
<keyword evidence="3" id="KW-0347">Helicase</keyword>
<keyword evidence="7" id="KW-1185">Reference proteome</keyword>
<protein>
    <submittedName>
        <fullName evidence="6">AAA family ATPase</fullName>
    </submittedName>
</protein>
<dbReference type="GO" id="GO:0043138">
    <property type="term" value="F:3'-5' DNA helicase activity"/>
    <property type="evidence" value="ECO:0007669"/>
    <property type="project" value="TreeGrafter"/>
</dbReference>
<dbReference type="Proteomes" id="UP000505377">
    <property type="component" value="Chromosome"/>
</dbReference>
<accession>A0A6M6JTF8</accession>
<dbReference type="GO" id="GO:0000725">
    <property type="term" value="P:recombinational repair"/>
    <property type="evidence" value="ECO:0007669"/>
    <property type="project" value="TreeGrafter"/>
</dbReference>
<keyword evidence="4" id="KW-0067">ATP-binding</keyword>
<feature type="domain" description="AAA+ ATPase" evidence="5">
    <location>
        <begin position="178"/>
        <end position="339"/>
    </location>
</feature>
<dbReference type="GO" id="GO:0005524">
    <property type="term" value="F:ATP binding"/>
    <property type="evidence" value="ECO:0007669"/>
    <property type="project" value="UniProtKB-KW"/>
</dbReference>
<evidence type="ECO:0000259" key="5">
    <source>
        <dbReference type="SMART" id="SM00382"/>
    </source>
</evidence>
<dbReference type="SMART" id="SM00382">
    <property type="entry name" value="AAA"/>
    <property type="match status" value="1"/>
</dbReference>
<organism evidence="6 7">
    <name type="scientific">Pseudonocardia broussonetiae</name>
    <dbReference type="NCBI Taxonomy" id="2736640"/>
    <lineage>
        <taxon>Bacteria</taxon>
        <taxon>Bacillati</taxon>
        <taxon>Actinomycetota</taxon>
        <taxon>Actinomycetes</taxon>
        <taxon>Pseudonocardiales</taxon>
        <taxon>Pseudonocardiaceae</taxon>
        <taxon>Pseudonocardia</taxon>
    </lineage>
</organism>
<evidence type="ECO:0000256" key="4">
    <source>
        <dbReference type="ARBA" id="ARBA00022840"/>
    </source>
</evidence>
<dbReference type="PANTHER" id="PTHR11070:SF2">
    <property type="entry name" value="ATP-DEPENDENT DNA HELICASE SRS2"/>
    <property type="match status" value="1"/>
</dbReference>
<dbReference type="Gene3D" id="3.40.50.300">
    <property type="entry name" value="P-loop containing nucleotide triphosphate hydrolases"/>
    <property type="match status" value="2"/>
</dbReference>
<dbReference type="Pfam" id="PF13361">
    <property type="entry name" value="UvrD_C"/>
    <property type="match status" value="1"/>
</dbReference>
<dbReference type="AlphaFoldDB" id="A0A6M6JTF8"/>
<sequence length="528" mass="55811">MTSSVQDLHRRASAGLGDRPGTVLLAADGPDRPDLLLIDRAVGLLAIEFDPHGHSATDRAPFVRLNRKRAELRAALGGLADAGVGGAVVLGAATGPFPVQPASAVLGLPELDDAAWPDRLPPRPLDEETFRAIVDRLAPSIVFTRRGRTSSHDPGSVARADLRLQLDAAQAAVALAAVRDVAVVTGPPGSGKTLLLAARARQLATAHPGWTVAVVMYNKSLMHYVNDLIGVPSVLVGTVGRIAHHLGLWVDFAGGPAAAAALTAVRARRLPPVLDALLVDEAQDLDPAWLHTLMDAVRPGRGGTVIVADPAQGLYRDVDLDGALRGRDVARHVLIRPYRSTRPILRAAQALAPAGPGIPSAGAPDGEPVDLVWAASWDEQAACVAAEVQAMIADGHRRPADIAVLVTKIGGTLKRLRLALDERQVAYAVVDRDNSATYTPGADAVTLLTVHSGKGHEFPVVVLFGLEAVPDGRGDAEAARKARVGYVGVTRARDQLLITYTRTNPHVANLLDLGDDVRRWTWPDDYEV</sequence>
<evidence type="ECO:0000256" key="3">
    <source>
        <dbReference type="ARBA" id="ARBA00022806"/>
    </source>
</evidence>
<dbReference type="PANTHER" id="PTHR11070">
    <property type="entry name" value="UVRD / RECB / PCRA DNA HELICASE FAMILY MEMBER"/>
    <property type="match status" value="1"/>
</dbReference>
<dbReference type="KEGG" id="pbro:HOP40_32190"/>
<dbReference type="GO" id="GO:0003677">
    <property type="term" value="F:DNA binding"/>
    <property type="evidence" value="ECO:0007669"/>
    <property type="project" value="InterPro"/>
</dbReference>
<keyword evidence="2" id="KW-0378">Hydrolase</keyword>
<evidence type="ECO:0000313" key="6">
    <source>
        <dbReference type="EMBL" id="QJY49852.1"/>
    </source>
</evidence>
<dbReference type="Pfam" id="PF13245">
    <property type="entry name" value="AAA_19"/>
    <property type="match status" value="1"/>
</dbReference>
<evidence type="ECO:0000256" key="1">
    <source>
        <dbReference type="ARBA" id="ARBA00022741"/>
    </source>
</evidence>
<dbReference type="InterPro" id="IPR003593">
    <property type="entry name" value="AAA+_ATPase"/>
</dbReference>
<evidence type="ECO:0000313" key="7">
    <source>
        <dbReference type="Proteomes" id="UP000505377"/>
    </source>
</evidence>
<dbReference type="SUPFAM" id="SSF52540">
    <property type="entry name" value="P-loop containing nucleoside triphosphate hydrolases"/>
    <property type="match status" value="1"/>
</dbReference>
<dbReference type="InterPro" id="IPR000212">
    <property type="entry name" value="DNA_helicase_UvrD/REP"/>
</dbReference>
<dbReference type="InterPro" id="IPR014017">
    <property type="entry name" value="DNA_helicase_UvrD-like_C"/>
</dbReference>
<reference evidence="6 7" key="1">
    <citation type="submission" date="2020-05" db="EMBL/GenBank/DDBJ databases">
        <authorList>
            <person name="Mo P."/>
        </authorList>
    </citation>
    <scope>NUCLEOTIDE SEQUENCE [LARGE SCALE GENOMIC DNA]</scope>
    <source>
        <strain evidence="6 7">Gen01</strain>
    </source>
</reference>
<dbReference type="EMBL" id="CP053564">
    <property type="protein sequence ID" value="QJY49852.1"/>
    <property type="molecule type" value="Genomic_DNA"/>
</dbReference>
<dbReference type="InterPro" id="IPR027417">
    <property type="entry name" value="P-loop_NTPase"/>
</dbReference>
<keyword evidence="1" id="KW-0547">Nucleotide-binding</keyword>
<proteinExistence type="predicted"/>
<dbReference type="RefSeq" id="WP_172166648.1">
    <property type="nucleotide sequence ID" value="NZ_CP053564.1"/>
</dbReference>